<protein>
    <recommendedName>
        <fullName evidence="3">HTH cro/C1-type domain-containing protein</fullName>
    </recommendedName>
</protein>
<dbReference type="EMBL" id="FOSK01000013">
    <property type="protein sequence ID" value="SFK99576.1"/>
    <property type="molecule type" value="Genomic_DNA"/>
</dbReference>
<dbReference type="Gene3D" id="1.10.260.40">
    <property type="entry name" value="lambda repressor-like DNA-binding domains"/>
    <property type="match status" value="1"/>
</dbReference>
<evidence type="ECO:0000313" key="1">
    <source>
        <dbReference type="EMBL" id="SFK99576.1"/>
    </source>
</evidence>
<comment type="caution">
    <text evidence="1">The sequence shown here is derived from an EMBL/GenBank/DDBJ whole genome shotgun (WGS) entry which is preliminary data.</text>
</comment>
<dbReference type="RefSeq" id="WP_208860559.1">
    <property type="nucleotide sequence ID" value="NZ_FOSK01000013.1"/>
</dbReference>
<dbReference type="Proteomes" id="UP000199598">
    <property type="component" value="Unassembled WGS sequence"/>
</dbReference>
<accession>A0A1I4E5E2</accession>
<name>A0A1I4E5E2_9HYPH</name>
<dbReference type="SUPFAM" id="SSF47413">
    <property type="entry name" value="lambda repressor-like DNA-binding domains"/>
    <property type="match status" value="1"/>
</dbReference>
<evidence type="ECO:0008006" key="3">
    <source>
        <dbReference type="Google" id="ProtNLM"/>
    </source>
</evidence>
<dbReference type="InterPro" id="IPR010982">
    <property type="entry name" value="Lambda_DNA-bd_dom_sf"/>
</dbReference>
<proteinExistence type="predicted"/>
<keyword evidence="2" id="KW-1185">Reference proteome</keyword>
<reference evidence="1 2" key="1">
    <citation type="submission" date="2016-10" db="EMBL/GenBank/DDBJ databases">
        <authorList>
            <person name="Varghese N."/>
            <person name="Submissions S."/>
        </authorList>
    </citation>
    <scope>NUCLEOTIDE SEQUENCE [LARGE SCALE GENOMIC DNA]</scope>
    <source>
        <strain evidence="1 2">DSM 16392</strain>
    </source>
</reference>
<sequence>MTPEEFKYWRTASGFKSRDAAAAALGVSSETIRLYELGHRRDDPSRAVEIPKHIALACTAIEAGLEPYGTPVPPENSAPIHLGQIAFLMDLRRKKIMKYNKALVEPDKLVELGLIEVKGTGYLLLPAGHALLDYLERITK</sequence>
<evidence type="ECO:0000313" key="2">
    <source>
        <dbReference type="Proteomes" id="UP000199598"/>
    </source>
</evidence>
<gene>
    <name evidence="1" type="ORF">SAMN04488518_113129</name>
</gene>
<organism evidence="1 2">
    <name type="scientific">Pseudovibrio ascidiaceicola</name>
    <dbReference type="NCBI Taxonomy" id="285279"/>
    <lineage>
        <taxon>Bacteria</taxon>
        <taxon>Pseudomonadati</taxon>
        <taxon>Pseudomonadota</taxon>
        <taxon>Alphaproteobacteria</taxon>
        <taxon>Hyphomicrobiales</taxon>
        <taxon>Stappiaceae</taxon>
        <taxon>Pseudovibrio</taxon>
    </lineage>
</organism>